<evidence type="ECO:0000313" key="4">
    <source>
        <dbReference type="Proteomes" id="UP001213972"/>
    </source>
</evidence>
<protein>
    <submittedName>
        <fullName evidence="3">Uncharacterized protein</fullName>
    </submittedName>
</protein>
<feature type="region of interest" description="Disordered" evidence="1">
    <location>
        <begin position="1"/>
        <end position="24"/>
    </location>
</feature>
<sequence length="57" mass="5682">MGLFGGGAPDRDEFSRSDDPATRGGISTARITIWIVVGAIGCYLVVSGVIGGLTAGA</sequence>
<keyword evidence="2" id="KW-1133">Transmembrane helix</keyword>
<dbReference type="EMBL" id="CP119321">
    <property type="protein sequence ID" value="WEK14816.1"/>
    <property type="molecule type" value="Genomic_DNA"/>
</dbReference>
<reference evidence="3" key="1">
    <citation type="submission" date="2023-03" db="EMBL/GenBank/DDBJ databases">
        <title>Andean soil-derived lignocellulolytic bacterial consortium as a source of novel taxa and putative plastic-active enzymes.</title>
        <authorList>
            <person name="Diaz-Garcia L."/>
            <person name="Chuvochina M."/>
            <person name="Feuerriegel G."/>
            <person name="Bunk B."/>
            <person name="Sproer C."/>
            <person name="Streit W.R."/>
            <person name="Rodriguez L.M."/>
            <person name="Overmann J."/>
            <person name="Jimenez D.J."/>
        </authorList>
    </citation>
    <scope>NUCLEOTIDE SEQUENCE</scope>
    <source>
        <strain evidence="3">MAG 4610</strain>
    </source>
</reference>
<proteinExistence type="predicted"/>
<feature type="transmembrane region" description="Helical" evidence="2">
    <location>
        <begin position="31"/>
        <end position="55"/>
    </location>
</feature>
<evidence type="ECO:0000256" key="2">
    <source>
        <dbReference type="SAM" id="Phobius"/>
    </source>
</evidence>
<organism evidence="3 4">
    <name type="scientific">Candidatus Microbacterium phytovorans</name>
    <dbReference type="NCBI Taxonomy" id="3121374"/>
    <lineage>
        <taxon>Bacteria</taxon>
        <taxon>Bacillati</taxon>
        <taxon>Actinomycetota</taxon>
        <taxon>Actinomycetes</taxon>
        <taxon>Micrococcales</taxon>
        <taxon>Microbacteriaceae</taxon>
        <taxon>Microbacterium</taxon>
    </lineage>
</organism>
<keyword evidence="2" id="KW-0812">Transmembrane</keyword>
<name>A0AAJ5W2A8_9MICO</name>
<keyword evidence="2" id="KW-0472">Membrane</keyword>
<gene>
    <name evidence="3" type="ORF">P0Y48_06400</name>
</gene>
<accession>A0AAJ5W2A8</accession>
<feature type="compositionally biased region" description="Basic and acidic residues" evidence="1">
    <location>
        <begin position="9"/>
        <end position="21"/>
    </location>
</feature>
<evidence type="ECO:0000256" key="1">
    <source>
        <dbReference type="SAM" id="MobiDB-lite"/>
    </source>
</evidence>
<evidence type="ECO:0000313" key="3">
    <source>
        <dbReference type="EMBL" id="WEK14816.1"/>
    </source>
</evidence>
<dbReference type="AlphaFoldDB" id="A0AAJ5W2A8"/>
<dbReference type="Proteomes" id="UP001213972">
    <property type="component" value="Chromosome"/>
</dbReference>